<comment type="caution">
    <text evidence="2">The sequence shown here is derived from an EMBL/GenBank/DDBJ whole genome shotgun (WGS) entry which is preliminary data.</text>
</comment>
<dbReference type="PANTHER" id="PTHR12110">
    <property type="entry name" value="HYDROXYPYRUVATE ISOMERASE"/>
    <property type="match status" value="1"/>
</dbReference>
<dbReference type="Pfam" id="PF01261">
    <property type="entry name" value="AP_endonuc_2"/>
    <property type="match status" value="1"/>
</dbReference>
<gene>
    <name evidence="2" type="ORF">EKH83_10275</name>
</gene>
<dbReference type="Proteomes" id="UP000290848">
    <property type="component" value="Unassembled WGS sequence"/>
</dbReference>
<evidence type="ECO:0000313" key="3">
    <source>
        <dbReference type="Proteomes" id="UP000290848"/>
    </source>
</evidence>
<dbReference type="SUPFAM" id="SSF51658">
    <property type="entry name" value="Xylose isomerase-like"/>
    <property type="match status" value="1"/>
</dbReference>
<sequence>MISRRNFIQQAGLVTAVVLVRPNILCSEPKQRNVGIQLYTLRDEIGKDLKRVIAKIAEAGYKEIEMFGFSRKDKFWGIEPRILKDILASHQLTSPSGHYGLDEYLAPEGKEDDLKVNIEAGAALGHSYLTVPYLDDRFRRSADDYKKIAEKFNKAAELCKRSGLQFAYHNHDFEFNSVGNTTGYDILLKETDPSLVKFELDIYWAVRGKKDPVKMFREHPGRFTMWHVKDMDRVKPELNTEIGKGSIDYKKIFAAAKISGVEHILVEQENFSIDPYDSITESCNYIKGSLLPLMK</sequence>
<dbReference type="PANTHER" id="PTHR12110:SF41">
    <property type="entry name" value="INOSOSE DEHYDRATASE"/>
    <property type="match status" value="1"/>
</dbReference>
<dbReference type="InterPro" id="IPR050312">
    <property type="entry name" value="IolE/XylAMocC-like"/>
</dbReference>
<dbReference type="AlphaFoldDB" id="A0A4Q0M8X7"/>
<feature type="domain" description="Xylose isomerase-like TIM barrel" evidence="1">
    <location>
        <begin position="53"/>
        <end position="285"/>
    </location>
</feature>
<organism evidence="2 3">
    <name type="scientific">Arcticibacter tournemirensis</name>
    <dbReference type="NCBI Taxonomy" id="699437"/>
    <lineage>
        <taxon>Bacteria</taxon>
        <taxon>Pseudomonadati</taxon>
        <taxon>Bacteroidota</taxon>
        <taxon>Sphingobacteriia</taxon>
        <taxon>Sphingobacteriales</taxon>
        <taxon>Sphingobacteriaceae</taxon>
        <taxon>Arcticibacter</taxon>
    </lineage>
</organism>
<protein>
    <submittedName>
        <fullName evidence="2">Sugar phosphate isomerase/epimerase</fullName>
    </submittedName>
</protein>
<dbReference type="InterPro" id="IPR013022">
    <property type="entry name" value="Xyl_isomerase-like_TIM-brl"/>
</dbReference>
<keyword evidence="2" id="KW-0413">Isomerase</keyword>
<accession>A0A4Q0M8X7</accession>
<evidence type="ECO:0000313" key="2">
    <source>
        <dbReference type="EMBL" id="RXF69640.1"/>
    </source>
</evidence>
<dbReference type="InterPro" id="IPR036237">
    <property type="entry name" value="Xyl_isomerase-like_sf"/>
</dbReference>
<evidence type="ECO:0000259" key="1">
    <source>
        <dbReference type="Pfam" id="PF01261"/>
    </source>
</evidence>
<dbReference type="RefSeq" id="WP_128769341.1">
    <property type="nucleotide sequence ID" value="NZ_RXOC01000006.1"/>
</dbReference>
<reference evidence="2 3" key="1">
    <citation type="submission" date="2018-12" db="EMBL/GenBank/DDBJ databases">
        <title>The Draft Genome Sequence of the Soil Bacterium Pedobacter tournemirensis R1.</title>
        <authorList>
            <person name="He J."/>
        </authorList>
    </citation>
    <scope>NUCLEOTIDE SEQUENCE [LARGE SCALE GENOMIC DNA]</scope>
    <source>
        <strain evidence="2 3">R1</strain>
    </source>
</reference>
<dbReference type="Gene3D" id="3.20.20.150">
    <property type="entry name" value="Divalent-metal-dependent TIM barrel enzymes"/>
    <property type="match status" value="1"/>
</dbReference>
<dbReference type="EMBL" id="RXOC01000006">
    <property type="protein sequence ID" value="RXF69640.1"/>
    <property type="molecule type" value="Genomic_DNA"/>
</dbReference>
<proteinExistence type="predicted"/>
<dbReference type="GO" id="GO:0016853">
    <property type="term" value="F:isomerase activity"/>
    <property type="evidence" value="ECO:0007669"/>
    <property type="project" value="UniProtKB-KW"/>
</dbReference>
<name>A0A4Q0M8X7_9SPHI</name>